<gene>
    <name evidence="10" type="ORF">QYS47_29735</name>
</gene>
<dbReference type="AlphaFoldDB" id="A0AA51ZX01"/>
<comment type="subcellular location">
    <subcellularLocation>
        <location evidence="1 7">Cell outer membrane</location>
        <topology evidence="1 7">Multi-pass membrane protein</topology>
    </subcellularLocation>
</comment>
<evidence type="ECO:0000256" key="8">
    <source>
        <dbReference type="SAM" id="SignalP"/>
    </source>
</evidence>
<keyword evidence="2 7" id="KW-0813">Transport</keyword>
<dbReference type="Pfam" id="PF07715">
    <property type="entry name" value="Plug"/>
    <property type="match status" value="1"/>
</dbReference>
<proteinExistence type="inferred from homology"/>
<feature type="chain" id="PRO_5041224408" evidence="8">
    <location>
        <begin position="20"/>
        <end position="1001"/>
    </location>
</feature>
<feature type="signal peptide" evidence="8">
    <location>
        <begin position="1"/>
        <end position="19"/>
    </location>
</feature>
<evidence type="ECO:0000256" key="5">
    <source>
        <dbReference type="ARBA" id="ARBA00023136"/>
    </source>
</evidence>
<dbReference type="InterPro" id="IPR039426">
    <property type="entry name" value="TonB-dep_rcpt-like"/>
</dbReference>
<dbReference type="InterPro" id="IPR037066">
    <property type="entry name" value="Plug_dom_sf"/>
</dbReference>
<dbReference type="Pfam" id="PF13715">
    <property type="entry name" value="CarbopepD_reg_2"/>
    <property type="match status" value="1"/>
</dbReference>
<evidence type="ECO:0000313" key="10">
    <source>
        <dbReference type="EMBL" id="WNB18280.1"/>
    </source>
</evidence>
<accession>A0AA51ZX01</accession>
<reference evidence="10" key="1">
    <citation type="submission" date="2023-08" db="EMBL/GenBank/DDBJ databases">
        <title>Comparative genomics and taxonomic characterization of three novel marine species of genus Marivirga.</title>
        <authorList>
            <person name="Muhammad N."/>
            <person name="Kim S.-G."/>
        </authorList>
    </citation>
    <scope>NUCLEOTIDE SEQUENCE</scope>
    <source>
        <strain evidence="10">BKB1-2</strain>
    </source>
</reference>
<comment type="similarity">
    <text evidence="7">Belongs to the TonB-dependent receptor family.</text>
</comment>
<protein>
    <submittedName>
        <fullName evidence="10">TonB-dependent receptor</fullName>
    </submittedName>
</protein>
<keyword evidence="10" id="KW-0675">Receptor</keyword>
<dbReference type="KEGG" id="marp:QYS47_29735"/>
<dbReference type="InterPro" id="IPR008969">
    <property type="entry name" value="CarboxyPept-like_regulatory"/>
</dbReference>
<dbReference type="SUPFAM" id="SSF56935">
    <property type="entry name" value="Porins"/>
    <property type="match status" value="1"/>
</dbReference>
<dbReference type="Gene3D" id="2.40.170.20">
    <property type="entry name" value="TonB-dependent receptor, beta-barrel domain"/>
    <property type="match status" value="1"/>
</dbReference>
<dbReference type="NCBIfam" id="TIGR04057">
    <property type="entry name" value="SusC_RagA_signa"/>
    <property type="match status" value="1"/>
</dbReference>
<dbReference type="InterPro" id="IPR023996">
    <property type="entry name" value="TonB-dep_OMP_SusC/RagA"/>
</dbReference>
<evidence type="ECO:0000256" key="3">
    <source>
        <dbReference type="ARBA" id="ARBA00022452"/>
    </source>
</evidence>
<evidence type="ECO:0000259" key="9">
    <source>
        <dbReference type="Pfam" id="PF07715"/>
    </source>
</evidence>
<name>A0AA51ZX01_9BACT</name>
<dbReference type="RefSeq" id="WP_322347809.1">
    <property type="nucleotide sequence ID" value="NZ_CP129968.2"/>
</dbReference>
<evidence type="ECO:0000256" key="4">
    <source>
        <dbReference type="ARBA" id="ARBA00022692"/>
    </source>
</evidence>
<evidence type="ECO:0000256" key="2">
    <source>
        <dbReference type="ARBA" id="ARBA00022448"/>
    </source>
</evidence>
<evidence type="ECO:0000256" key="7">
    <source>
        <dbReference type="PROSITE-ProRule" id="PRU01360"/>
    </source>
</evidence>
<dbReference type="InterPro" id="IPR012910">
    <property type="entry name" value="Plug_dom"/>
</dbReference>
<dbReference type="PROSITE" id="PS52016">
    <property type="entry name" value="TONB_DEPENDENT_REC_3"/>
    <property type="match status" value="1"/>
</dbReference>
<feature type="domain" description="TonB-dependent receptor plug" evidence="9">
    <location>
        <begin position="117"/>
        <end position="237"/>
    </location>
</feature>
<dbReference type="SUPFAM" id="SSF49464">
    <property type="entry name" value="Carboxypeptidase regulatory domain-like"/>
    <property type="match status" value="1"/>
</dbReference>
<organism evidence="10">
    <name type="scientific">Marivirga arenosa</name>
    <dbReference type="NCBI Taxonomy" id="3059076"/>
    <lineage>
        <taxon>Bacteria</taxon>
        <taxon>Pseudomonadati</taxon>
        <taxon>Bacteroidota</taxon>
        <taxon>Cytophagia</taxon>
        <taxon>Cytophagales</taxon>
        <taxon>Marivirgaceae</taxon>
        <taxon>Marivirga</taxon>
    </lineage>
</organism>
<sequence length="1001" mass="107997">MKKILLTCFMLVFVLHAWAQDRTVSGKVTDADTGESLPGVNVLLKGTGTGITTDLDGNYKISVPSDGGVLVFTFIGMETQEVEIGSRSVINVEMTTDIAELSEVVVVGYGAQNAKLSTQSVSKVDSKAFENMPILSAQEALQGQAAGVQMTASSGVAGGQQNIRIRGVSSINAGGQPLFVVDGVPMNDGNAISYGQAQGGATLNPLQELNPNEIESINILKDASATAIYGSRGSNGVIVINTKKGKAGKTKVNLDLYTGVQDINNRRPTMTADQHRGYIADLFGVSQQDVIDAGLATDGSFDWPDAVIQQGSVSNANLSVSGGDEKTQYFFSGTYFQQDAYAIGNEIERLNTRMNILHNITDKLRVGTNIGIAKVNNDRIGADNNTFAPLTSSYLQLPWVEPRTDNGAYVNTGFIANVLAIEELNTNRVVNRRLTGNAFFEYDIIPGLSLKTDFGTDQFQLEENRRDVDIVSPGGYGYYGITQDNKWLNTTTLNFNKTFGENYISAIGGYSYEEANYAQIQVEGSGFLSDDLPNVASAATPTFTSNEKSGWRLNSLFSRVSYRWNDKLLAEGSIRRDGSSRFGAGNRFGIFWAGSLGYVLSEEAFIQDISAISFLKLKASYGTTGNDQIGNFPSLGLYGAGNDYNGVPGIVPTQAANPQLSWEETTQLDITMNLGLFNDRITLEASYYDKLTDGLLLNVPVPYTTGFVSITQNAGEMKNSGFDVLLNTKNFDGDFKWETSFNIGFLNNEITSLPGASVDDEGREFVIGSASQRAIVGHSVNTFYLIRYSGINPETGDAEWLTKDGEVTSTPTAADRVIVGSAIPDFTGGLTNTFSYKGVSLSGQFTFVSGNSVMYDDLRFTDNPNNWGFFNLNPRLLDYWQNPGDDAYAPALTSPTFGTFGQRSTLQLRDASYLRLRNVTLSYTIPKSAVERIGLRSARVYGQAQNLLTLTAANKGEALGGVEKELEPEINGGGGTNLGAGESFFTLPQAKSFTVGVSLGF</sequence>
<dbReference type="Gene3D" id="2.170.130.10">
    <property type="entry name" value="TonB-dependent receptor, plug domain"/>
    <property type="match status" value="1"/>
</dbReference>
<dbReference type="EMBL" id="CP129968">
    <property type="protein sequence ID" value="WNB18280.1"/>
    <property type="molecule type" value="Genomic_DNA"/>
</dbReference>
<keyword evidence="6 7" id="KW-0998">Cell outer membrane</keyword>
<dbReference type="GO" id="GO:0009279">
    <property type="term" value="C:cell outer membrane"/>
    <property type="evidence" value="ECO:0007669"/>
    <property type="project" value="UniProtKB-SubCell"/>
</dbReference>
<evidence type="ECO:0000256" key="1">
    <source>
        <dbReference type="ARBA" id="ARBA00004571"/>
    </source>
</evidence>
<keyword evidence="8" id="KW-0732">Signal</keyword>
<dbReference type="Proteomes" id="UP001232019">
    <property type="component" value="Chromosome"/>
</dbReference>
<dbReference type="InterPro" id="IPR023997">
    <property type="entry name" value="TonB-dep_OMP_SusC/RagA_CS"/>
</dbReference>
<keyword evidence="5 7" id="KW-0472">Membrane</keyword>
<dbReference type="NCBIfam" id="TIGR04056">
    <property type="entry name" value="OMP_RagA_SusC"/>
    <property type="match status" value="1"/>
</dbReference>
<dbReference type="Gene3D" id="2.60.40.1120">
    <property type="entry name" value="Carboxypeptidase-like, regulatory domain"/>
    <property type="match status" value="1"/>
</dbReference>
<evidence type="ECO:0000256" key="6">
    <source>
        <dbReference type="ARBA" id="ARBA00023237"/>
    </source>
</evidence>
<dbReference type="InterPro" id="IPR036942">
    <property type="entry name" value="Beta-barrel_TonB_sf"/>
</dbReference>
<keyword evidence="3 7" id="KW-1134">Transmembrane beta strand</keyword>
<keyword evidence="4 7" id="KW-0812">Transmembrane</keyword>